<dbReference type="AlphaFoldDB" id="A0AAP0L551"/>
<organism evidence="1 2">
    <name type="scientific">Stephania yunnanensis</name>
    <dbReference type="NCBI Taxonomy" id="152371"/>
    <lineage>
        <taxon>Eukaryota</taxon>
        <taxon>Viridiplantae</taxon>
        <taxon>Streptophyta</taxon>
        <taxon>Embryophyta</taxon>
        <taxon>Tracheophyta</taxon>
        <taxon>Spermatophyta</taxon>
        <taxon>Magnoliopsida</taxon>
        <taxon>Ranunculales</taxon>
        <taxon>Menispermaceae</taxon>
        <taxon>Menispermoideae</taxon>
        <taxon>Cissampelideae</taxon>
        <taxon>Stephania</taxon>
    </lineage>
</organism>
<accession>A0AAP0L551</accession>
<proteinExistence type="predicted"/>
<comment type="caution">
    <text evidence="1">The sequence shown here is derived from an EMBL/GenBank/DDBJ whole genome shotgun (WGS) entry which is preliminary data.</text>
</comment>
<gene>
    <name evidence="1" type="ORF">Syun_004207</name>
</gene>
<evidence type="ECO:0000313" key="1">
    <source>
        <dbReference type="EMBL" id="KAK9163305.1"/>
    </source>
</evidence>
<evidence type="ECO:0000313" key="2">
    <source>
        <dbReference type="Proteomes" id="UP001420932"/>
    </source>
</evidence>
<keyword evidence="2" id="KW-1185">Reference proteome</keyword>
<dbReference type="EMBL" id="JBBNAF010000002">
    <property type="protein sequence ID" value="KAK9163305.1"/>
    <property type="molecule type" value="Genomic_DNA"/>
</dbReference>
<dbReference type="Proteomes" id="UP001420932">
    <property type="component" value="Unassembled WGS sequence"/>
</dbReference>
<sequence length="57" mass="6990">MVKEKKVGGSVFDLFSFILFYSHKTYRYILKVDREKKETERYERKGRKEIEPGRLFL</sequence>
<name>A0AAP0L551_9MAGN</name>
<reference evidence="1 2" key="1">
    <citation type="submission" date="2024-01" db="EMBL/GenBank/DDBJ databases">
        <title>Genome assemblies of Stephania.</title>
        <authorList>
            <person name="Yang L."/>
        </authorList>
    </citation>
    <scope>NUCLEOTIDE SEQUENCE [LARGE SCALE GENOMIC DNA]</scope>
    <source>
        <strain evidence="1">YNDBR</strain>
        <tissue evidence="1">Leaf</tissue>
    </source>
</reference>
<protein>
    <submittedName>
        <fullName evidence="1">Uncharacterized protein</fullName>
    </submittedName>
</protein>